<dbReference type="GO" id="GO:0070004">
    <property type="term" value="F:cysteine-type exopeptidase activity"/>
    <property type="evidence" value="ECO:0007669"/>
    <property type="project" value="InterPro"/>
</dbReference>
<dbReference type="GO" id="GO:0006508">
    <property type="term" value="P:proteolysis"/>
    <property type="evidence" value="ECO:0007669"/>
    <property type="project" value="UniProtKB-KW"/>
</dbReference>
<dbReference type="EC" id="3.4.-.-" evidence="1"/>
<dbReference type="STRING" id="1301098.PKB_4902"/>
<dbReference type="PANTHER" id="PTHR12994:SF17">
    <property type="entry name" value="LD30995P"/>
    <property type="match status" value="1"/>
</dbReference>
<dbReference type="AlphaFoldDB" id="A0A024HNW7"/>
<dbReference type="PATRIC" id="fig|1301098.3.peg.4889"/>
<keyword evidence="3" id="KW-1185">Reference proteome</keyword>
<dbReference type="KEGG" id="pkc:PKB_4902"/>
<dbReference type="HOGENOM" id="CLU_046840_2_0_6"/>
<evidence type="ECO:0000313" key="2">
    <source>
        <dbReference type="EMBL" id="CDF86222.1"/>
    </source>
</evidence>
<dbReference type="EMBL" id="HG322950">
    <property type="protein sequence ID" value="CDF86222.1"/>
    <property type="molecule type" value="Genomic_DNA"/>
</dbReference>
<proteinExistence type="inferred from homology"/>
<dbReference type="GO" id="GO:0016805">
    <property type="term" value="F:dipeptidase activity"/>
    <property type="evidence" value="ECO:0007669"/>
    <property type="project" value="UniProtKB-KW"/>
</dbReference>
<dbReference type="RefSeq" id="WP_043255192.1">
    <property type="nucleotide sequence ID" value="NZ_HG322950.1"/>
</dbReference>
<keyword evidence="1" id="KW-0224">Dipeptidase</keyword>
<dbReference type="OrthoDB" id="5147328at2"/>
<protein>
    <recommendedName>
        <fullName evidence="1">Dipeptidase</fullName>
        <ecNumber evidence="1">3.4.-.-</ecNumber>
    </recommendedName>
</protein>
<gene>
    <name evidence="2" type="ORF">PKB_4902</name>
</gene>
<keyword evidence="1" id="KW-0378">Hydrolase</keyword>
<evidence type="ECO:0000256" key="1">
    <source>
        <dbReference type="RuleBase" id="RU364089"/>
    </source>
</evidence>
<keyword evidence="1" id="KW-0645">Protease</keyword>
<accession>A0A024HNW7</accession>
<name>A0A024HNW7_PSEKB</name>
<evidence type="ECO:0000313" key="3">
    <source>
        <dbReference type="Proteomes" id="UP000025241"/>
    </source>
</evidence>
<dbReference type="Proteomes" id="UP000025241">
    <property type="component" value="Chromosome I"/>
</dbReference>
<comment type="similarity">
    <text evidence="1">Belongs to the peptidase C69 family.</text>
</comment>
<comment type="catalytic activity">
    <reaction evidence="1">
        <text>an L-aminoacyl-L-amino acid + H2O = 2 an L-alpha-amino acid</text>
        <dbReference type="Rhea" id="RHEA:48940"/>
        <dbReference type="ChEBI" id="CHEBI:15377"/>
        <dbReference type="ChEBI" id="CHEBI:59869"/>
        <dbReference type="ChEBI" id="CHEBI:77460"/>
    </reaction>
</comment>
<sequence length="414" mass="46613">MCDTLVLRSENRTWFAKNSDREPAEPQRLLRLPAVRGDSAAHVRTTYLEIPQSAERHAVILSQPSWIWGAEMGVNEHGVAIGNEAVFTRLTSQQGEALLGMDLLRLGLERGASAREALEVITELLERHGQGGPAGFRNKRMRYDNSFLIADAEEAWVLETAGRLWAAKRVERWAISNALTLGHEYDLASEDLPGQARRLGCWNGRGDFHFARAFDGRVLPWIAGAHQRRRLNMDFLANCPSHPDWQALVVALRNHGQREHDFHRHDNRQVCMHAGSFWRPSQTTASLIARLGGGEPRLAATGTSAPCLSLFQPLAFDPAAGASLLSNADDPVERSLWWRFESVHRRALVDAEFAAALRAGHSWLESEQLAALDRRMPEWARLAAEAEAWHGAWQQLARHLQPRLPRWWRQHAAP</sequence>
<reference evidence="2 3" key="2">
    <citation type="submission" date="2014-05" db="EMBL/GenBank/DDBJ databases">
        <title>Genome sequence of the 3-chlorobenzoate degrading bacterium Pseudomonas knackmussii B13 shows multiple evidence for horizontal gene transfer.</title>
        <authorList>
            <person name="Miyazaki R."/>
            <person name="Bertelli C."/>
            <person name="Falquet L."/>
            <person name="Robinson-Rechavi M."/>
            <person name="Gharib W."/>
            <person name="Roy S."/>
            <person name="Van der Meer J.R."/>
        </authorList>
    </citation>
    <scope>NUCLEOTIDE SEQUENCE [LARGE SCALE GENOMIC DNA]</scope>
    <source>
        <strain evidence="2 3">B13</strain>
    </source>
</reference>
<dbReference type="Pfam" id="PF03577">
    <property type="entry name" value="Peptidase_C69"/>
    <property type="match status" value="1"/>
</dbReference>
<reference evidence="2 3" key="1">
    <citation type="submission" date="2013-03" db="EMBL/GenBank/DDBJ databases">
        <authorList>
            <person name="Linke B."/>
        </authorList>
    </citation>
    <scope>NUCLEOTIDE SEQUENCE [LARGE SCALE GENOMIC DNA]</scope>
    <source>
        <strain evidence="2 3">B13</strain>
    </source>
</reference>
<dbReference type="PANTHER" id="PTHR12994">
    <property type="entry name" value="SECERNIN"/>
    <property type="match status" value="1"/>
</dbReference>
<dbReference type="eggNOG" id="COG4690">
    <property type="taxonomic scope" value="Bacteria"/>
</dbReference>
<organism evidence="2 3">
    <name type="scientific">Pseudomonas knackmussii (strain DSM 6978 / CCUG 54928 / LMG 23759 / B13)</name>
    <dbReference type="NCBI Taxonomy" id="1301098"/>
    <lineage>
        <taxon>Bacteria</taxon>
        <taxon>Pseudomonadati</taxon>
        <taxon>Pseudomonadota</taxon>
        <taxon>Gammaproteobacteria</taxon>
        <taxon>Pseudomonadales</taxon>
        <taxon>Pseudomonadaceae</taxon>
        <taxon>Pseudomonas</taxon>
    </lineage>
</organism>
<dbReference type="Gene3D" id="3.60.60.10">
    <property type="entry name" value="Penicillin V Acylase, Chain A"/>
    <property type="match status" value="1"/>
</dbReference>
<dbReference type="InterPro" id="IPR005322">
    <property type="entry name" value="Peptidase_C69"/>
</dbReference>